<dbReference type="GeneID" id="34715893"/>
<dbReference type="AlphaFoldDB" id="W0TCU6"/>
<evidence type="ECO:0000313" key="3">
    <source>
        <dbReference type="EMBL" id="BAO39919.1"/>
    </source>
</evidence>
<proteinExistence type="predicted"/>
<feature type="compositionally biased region" description="Polar residues" evidence="1">
    <location>
        <begin position="529"/>
        <end position="548"/>
    </location>
</feature>
<accession>W0TCU6</accession>
<feature type="region of interest" description="Disordered" evidence="1">
    <location>
        <begin position="529"/>
        <end position="579"/>
    </location>
</feature>
<feature type="signal peptide" evidence="2">
    <location>
        <begin position="1"/>
        <end position="18"/>
    </location>
</feature>
<dbReference type="OrthoDB" id="4070544at2759"/>
<keyword evidence="3" id="KW-0812">Transmembrane</keyword>
<evidence type="ECO:0000256" key="1">
    <source>
        <dbReference type="SAM" id="MobiDB-lite"/>
    </source>
</evidence>
<sequence>MLKCVFKTIALLSVLTKAQFEQELSQCQELEAKMEGLDLSKCSVGLEECILGAFDAGAQGCNSCIKVSGDFQQESNCGCIECIVSALNSKCLASHCVADGKNTVILKKMNEQLHKSNGLSNAGTGAGAAAANSHELHYFVDEKNDQILRPLLNLEKKRLIQNFLVGAKYHFGSGSALQKRGFPCDKVDCAKLDKILPQGDQVYDASFWDSLKSKKGGKGKEDDKEDDKEDEPSSTTCTSEPVETTKDDDDSEEKVITNVLECDEGCTTTYVATSYKPKKKLMTTWKPVEVTITETLPAGKGKGKVVTKTETETATATETETELAVETKTKTQTATSTTTATQKTTETKTHNDVKTKTHTKWEKYLNVTLTETEEKPLTKTVFKHSKTTVTETNVEEKTKTRFKHDVTTVTETDFEVTTKTKFKHDVTTFTETELEETTKTVKVAKVTTTEWKKKVKLETSTTTTTQGQLIPTTATVTSIVVSLITVTAAAPANQAAATRARLPALSGIGFGVFNAENGTQTDYITGYSTSENWGGANKTSTELPASTSCDDDIKNGTLENGNDSKSSKDGTFESSSSTNTNATKSWVISCIAALAGIVFVFAISEDRGNAAGVQEMINAQGFNPSDSDGDEDEDDEDKYDTSNEGAEYSSSKRAAYSAGKHDVLEFEADELIDSDIRQLLNASIPSVNETKEHLATRLVDDPIKGIAVV</sequence>
<name>W0TCU6_KLUMD</name>
<dbReference type="KEGG" id="kmx:KLMA_30624"/>
<dbReference type="RefSeq" id="XP_022675750.1">
    <property type="nucleotide sequence ID" value="XM_022819156.1"/>
</dbReference>
<feature type="region of interest" description="Disordered" evidence="1">
    <location>
        <begin position="213"/>
        <end position="253"/>
    </location>
</feature>
<organism evidence="3 4">
    <name type="scientific">Kluyveromyces marxianus (strain DMKU3-1042 / BCC 29191 / NBRC 104275)</name>
    <name type="common">Yeast</name>
    <name type="synonym">Candida kefyr</name>
    <dbReference type="NCBI Taxonomy" id="1003335"/>
    <lineage>
        <taxon>Eukaryota</taxon>
        <taxon>Fungi</taxon>
        <taxon>Dikarya</taxon>
        <taxon>Ascomycota</taxon>
        <taxon>Saccharomycotina</taxon>
        <taxon>Saccharomycetes</taxon>
        <taxon>Saccharomycetales</taxon>
        <taxon>Saccharomycetaceae</taxon>
        <taxon>Kluyveromyces</taxon>
    </lineage>
</organism>
<feature type="compositionally biased region" description="Low complexity" evidence="1">
    <location>
        <begin position="304"/>
        <end position="344"/>
    </location>
</feature>
<feature type="compositionally biased region" description="Acidic residues" evidence="1">
    <location>
        <begin position="223"/>
        <end position="232"/>
    </location>
</feature>
<feature type="compositionally biased region" description="Acidic residues" evidence="1">
    <location>
        <begin position="627"/>
        <end position="638"/>
    </location>
</feature>
<dbReference type="VEuPathDB" id="FungiDB:KLMA_30624"/>
<feature type="region of interest" description="Disordered" evidence="1">
    <location>
        <begin position="619"/>
        <end position="652"/>
    </location>
</feature>
<dbReference type="EMBL" id="AP012215">
    <property type="protein sequence ID" value="BAO39919.1"/>
    <property type="molecule type" value="Genomic_DNA"/>
</dbReference>
<evidence type="ECO:0000256" key="2">
    <source>
        <dbReference type="SAM" id="SignalP"/>
    </source>
</evidence>
<keyword evidence="2" id="KW-0732">Signal</keyword>
<dbReference type="Proteomes" id="UP000065495">
    <property type="component" value="Chromosome 3"/>
</dbReference>
<reference evidence="3 4" key="1">
    <citation type="journal article" date="2015" name="Biotechnol. Biofuels">
        <title>Genetic basis of the highly efficient yeast Kluyveromyces marxianus: complete genome sequence and transcriptome analyses.</title>
        <authorList>
            <person name="Lertwattanasakul N."/>
            <person name="Kosaka T."/>
            <person name="Hosoyama A."/>
            <person name="Suzuki Y."/>
            <person name="Rodrussamee N."/>
            <person name="Matsutani M."/>
            <person name="Murata M."/>
            <person name="Fujimoto N."/>
            <person name="Suprayogi"/>
            <person name="Tsuchikane K."/>
            <person name="Limtong S."/>
            <person name="Fujita N."/>
            <person name="Yamada M."/>
        </authorList>
    </citation>
    <scope>NUCLEOTIDE SEQUENCE [LARGE SCALE GENOMIC DNA]</scope>
    <source>
        <strain evidence="4">DMKU3-1042 / BCC 29191 / NBRC 104275</strain>
    </source>
</reference>
<protein>
    <submittedName>
        <fullName evidence="3">Conserved hypothetical transmembrane protein</fullName>
    </submittedName>
</protein>
<feature type="region of interest" description="Disordered" evidence="1">
    <location>
        <begin position="303"/>
        <end position="351"/>
    </location>
</feature>
<gene>
    <name evidence="3" type="ORF">KLMA_30624</name>
</gene>
<evidence type="ECO:0000313" key="4">
    <source>
        <dbReference type="Proteomes" id="UP000065495"/>
    </source>
</evidence>
<feature type="chain" id="PRO_5004796530" evidence="2">
    <location>
        <begin position="19"/>
        <end position="709"/>
    </location>
</feature>
<keyword evidence="3" id="KW-0472">Membrane</keyword>
<feature type="compositionally biased region" description="Polar residues" evidence="1">
    <location>
        <begin position="233"/>
        <end position="242"/>
    </location>
</feature>